<dbReference type="Proteomes" id="UP000566819">
    <property type="component" value="Unassembled WGS sequence"/>
</dbReference>
<dbReference type="OrthoDB" id="9991913at2759"/>
<keyword evidence="1" id="KW-0560">Oxidoreductase</keyword>
<evidence type="ECO:0000256" key="1">
    <source>
        <dbReference type="ARBA" id="ARBA00023002"/>
    </source>
</evidence>
<evidence type="ECO:0000313" key="4">
    <source>
        <dbReference type="EMBL" id="KAF4626167.1"/>
    </source>
</evidence>
<dbReference type="InterPro" id="IPR006139">
    <property type="entry name" value="D-isomer_2_OHA_DH_cat_dom"/>
</dbReference>
<dbReference type="PANTHER" id="PTHR10996">
    <property type="entry name" value="2-HYDROXYACID DEHYDROGENASE-RELATED"/>
    <property type="match status" value="1"/>
</dbReference>
<comment type="caution">
    <text evidence="4">The sequence shown here is derived from an EMBL/GenBank/DDBJ whole genome shotgun (WGS) entry which is preliminary data.</text>
</comment>
<dbReference type="PROSITE" id="PS00065">
    <property type="entry name" value="D_2_HYDROXYACID_DH_1"/>
    <property type="match status" value="1"/>
</dbReference>
<dbReference type="PROSITE" id="PS00671">
    <property type="entry name" value="D_2_HYDROXYACID_DH_3"/>
    <property type="match status" value="1"/>
</dbReference>
<evidence type="ECO:0000313" key="5">
    <source>
        <dbReference type="Proteomes" id="UP000566819"/>
    </source>
</evidence>
<dbReference type="GO" id="GO:0030267">
    <property type="term" value="F:glyoxylate reductase (NADPH) activity"/>
    <property type="evidence" value="ECO:0007669"/>
    <property type="project" value="TreeGrafter"/>
</dbReference>
<name>A0A8H4RDG4_9HELO</name>
<proteinExistence type="predicted"/>
<dbReference type="GO" id="GO:0005829">
    <property type="term" value="C:cytosol"/>
    <property type="evidence" value="ECO:0007669"/>
    <property type="project" value="TreeGrafter"/>
</dbReference>
<feature type="domain" description="D-isomer specific 2-hydroxyacid dehydrogenase catalytic" evidence="2">
    <location>
        <begin position="295"/>
        <end position="522"/>
    </location>
</feature>
<dbReference type="Pfam" id="PF02826">
    <property type="entry name" value="2-Hacid_dh_C"/>
    <property type="match status" value="1"/>
</dbReference>
<feature type="domain" description="D-isomer specific 2-hydroxyacid dehydrogenase NAD-binding" evidence="3">
    <location>
        <begin position="346"/>
        <end position="491"/>
    </location>
</feature>
<protein>
    <recommendedName>
        <fullName evidence="6">2-hydroxyacid dehydrogenase</fullName>
    </recommendedName>
</protein>
<evidence type="ECO:0008006" key="6">
    <source>
        <dbReference type="Google" id="ProtNLM"/>
    </source>
</evidence>
<reference evidence="4 5" key="1">
    <citation type="submission" date="2020-03" db="EMBL/GenBank/DDBJ databases">
        <title>Draft Genome Sequence of Cudoniella acicularis.</title>
        <authorList>
            <person name="Buettner E."/>
            <person name="Kellner H."/>
        </authorList>
    </citation>
    <scope>NUCLEOTIDE SEQUENCE [LARGE SCALE GENOMIC DNA]</scope>
    <source>
        <strain evidence="4 5">DSM 108380</strain>
    </source>
</reference>
<evidence type="ECO:0000259" key="3">
    <source>
        <dbReference type="Pfam" id="PF02826"/>
    </source>
</evidence>
<dbReference type="InterPro" id="IPR029753">
    <property type="entry name" value="D-isomer_DH_CS"/>
</dbReference>
<dbReference type="EMBL" id="JAAMPI010001209">
    <property type="protein sequence ID" value="KAF4626167.1"/>
    <property type="molecule type" value="Genomic_DNA"/>
</dbReference>
<accession>A0A8H4RDG4</accession>
<sequence>MQTHPTIYLIRHGEKPPKVDGKDVDGLSTQGIERAQGLRQVFGKESPYNIQCIIAEHPKKGILTLPRRSSQHAFKDPVRLPLSKLTSKIDGARARPYETILPLSQDLGIKVNSSIDRDDAEGAAKAAKAYPGPGNVLVCWEHGVLSKIVEALGVQEKVVYPSDRFDIIWAVKKPYETLEWVGSENIPGLDDGAGDANPGTGVLPGGGEPSKKPFEIIGLCGLQKWGRKMAKPKVLCIGSITHAKAEWESLNSIAETITTNATNRSQFIQEALSGAFTGVVAAFRSFTSLSITGIWDAELLAVMPPTFKFLCQNGAGYDPINVADCTAKGVQVCNVPEIADDATADTWHDPRGKTLGILGMGGIGRNVAVKARGFGMKIRYYNRNPLDAELSGGAEYVSFDALMATSDVLSLNLPLNKNTRHIISTTEFDKMKQDVVIVNTARGPVMDEAALVAALESGKVRSCGLDVYEEEPKIHPGLIGNPNVILLPHVGTLTFETQKAMEVFTIGNVRRAVVEGKLQGLVPEQVGLSF</sequence>
<dbReference type="SUPFAM" id="SSF51735">
    <property type="entry name" value="NAD(P)-binding Rossmann-fold domains"/>
    <property type="match status" value="1"/>
</dbReference>
<dbReference type="InterPro" id="IPR029752">
    <property type="entry name" value="D-isomer_DH_CS1"/>
</dbReference>
<dbReference type="Pfam" id="PF00389">
    <property type="entry name" value="2-Hacid_dh"/>
    <property type="match status" value="1"/>
</dbReference>
<dbReference type="GO" id="GO:0051287">
    <property type="term" value="F:NAD binding"/>
    <property type="evidence" value="ECO:0007669"/>
    <property type="project" value="InterPro"/>
</dbReference>
<dbReference type="InterPro" id="IPR006140">
    <property type="entry name" value="D-isomer_DH_NAD-bd"/>
</dbReference>
<dbReference type="GO" id="GO:0016618">
    <property type="term" value="F:hydroxypyruvate reductase [NAD(P)H] activity"/>
    <property type="evidence" value="ECO:0007669"/>
    <property type="project" value="TreeGrafter"/>
</dbReference>
<dbReference type="AlphaFoldDB" id="A0A8H4RDG4"/>
<gene>
    <name evidence="4" type="ORF">G7Y89_g11994</name>
</gene>
<organism evidence="4 5">
    <name type="scientific">Cudoniella acicularis</name>
    <dbReference type="NCBI Taxonomy" id="354080"/>
    <lineage>
        <taxon>Eukaryota</taxon>
        <taxon>Fungi</taxon>
        <taxon>Dikarya</taxon>
        <taxon>Ascomycota</taxon>
        <taxon>Pezizomycotina</taxon>
        <taxon>Leotiomycetes</taxon>
        <taxon>Helotiales</taxon>
        <taxon>Tricladiaceae</taxon>
        <taxon>Cudoniella</taxon>
    </lineage>
</organism>
<keyword evidence="5" id="KW-1185">Reference proteome</keyword>
<dbReference type="CDD" id="cd12168">
    <property type="entry name" value="Mand_dh_like"/>
    <property type="match status" value="1"/>
</dbReference>
<evidence type="ECO:0000259" key="2">
    <source>
        <dbReference type="Pfam" id="PF00389"/>
    </source>
</evidence>
<dbReference type="InterPro" id="IPR036291">
    <property type="entry name" value="NAD(P)-bd_dom_sf"/>
</dbReference>
<dbReference type="SUPFAM" id="SSF52283">
    <property type="entry name" value="Formate/glycerate dehydrogenase catalytic domain-like"/>
    <property type="match status" value="1"/>
</dbReference>
<dbReference type="PANTHER" id="PTHR10996:SF269">
    <property type="entry name" value="HYPOTHETICAL D-ISOMER SPECIFIC 2-HYDROXYACID DEHYDROGENASE (EUROFUNG)"/>
    <property type="match status" value="1"/>
</dbReference>
<dbReference type="Gene3D" id="3.40.50.720">
    <property type="entry name" value="NAD(P)-binding Rossmann-like Domain"/>
    <property type="match status" value="3"/>
</dbReference>
<dbReference type="InterPro" id="IPR050223">
    <property type="entry name" value="D-isomer_2-hydroxyacid_DH"/>
</dbReference>